<keyword evidence="3" id="KW-1185">Reference proteome</keyword>
<evidence type="ECO:0000256" key="1">
    <source>
        <dbReference type="SAM" id="MobiDB-lite"/>
    </source>
</evidence>
<gene>
    <name evidence="2" type="ORF">WBA_LOCUS3391</name>
</gene>
<dbReference type="InParanoid" id="A0A3P7FL55"/>
<accession>A0A3P7FL55</accession>
<evidence type="ECO:0000313" key="2">
    <source>
        <dbReference type="EMBL" id="VDM10005.1"/>
    </source>
</evidence>
<reference evidence="2 3" key="1">
    <citation type="submission" date="2018-11" db="EMBL/GenBank/DDBJ databases">
        <authorList>
            <consortium name="Pathogen Informatics"/>
        </authorList>
    </citation>
    <scope>NUCLEOTIDE SEQUENCE [LARGE SCALE GENOMIC DNA]</scope>
</reference>
<organism evidence="2 3">
    <name type="scientific">Wuchereria bancrofti</name>
    <dbReference type="NCBI Taxonomy" id="6293"/>
    <lineage>
        <taxon>Eukaryota</taxon>
        <taxon>Metazoa</taxon>
        <taxon>Ecdysozoa</taxon>
        <taxon>Nematoda</taxon>
        <taxon>Chromadorea</taxon>
        <taxon>Rhabditida</taxon>
        <taxon>Spirurina</taxon>
        <taxon>Spiruromorpha</taxon>
        <taxon>Filarioidea</taxon>
        <taxon>Onchocercidae</taxon>
        <taxon>Wuchereria</taxon>
    </lineage>
</organism>
<evidence type="ECO:0000313" key="3">
    <source>
        <dbReference type="Proteomes" id="UP000270924"/>
    </source>
</evidence>
<dbReference type="Proteomes" id="UP000270924">
    <property type="component" value="Unassembled WGS sequence"/>
</dbReference>
<feature type="compositionally biased region" description="Gly residues" evidence="1">
    <location>
        <begin position="8"/>
        <end position="27"/>
    </location>
</feature>
<proteinExistence type="predicted"/>
<dbReference type="EMBL" id="UYWW01001137">
    <property type="protein sequence ID" value="VDM10005.1"/>
    <property type="molecule type" value="Genomic_DNA"/>
</dbReference>
<sequence length="77" mass="8149">MDAIVVGDGNGNRSGGGNGNRSGGGNGNQCCSGKNGYNRISGNFTKPTDSFISFFLPIYSFLPPWDKRNGVDETNEN</sequence>
<name>A0A3P7FL55_WUCBA</name>
<dbReference type="AlphaFoldDB" id="A0A3P7FL55"/>
<feature type="region of interest" description="Disordered" evidence="1">
    <location>
        <begin position="1"/>
        <end position="32"/>
    </location>
</feature>
<protein>
    <submittedName>
        <fullName evidence="2">Uncharacterized protein</fullName>
    </submittedName>
</protein>